<sequence length="115" mass="12639">MELYFSQSGGVISKVGAIRGVRHSTKDFQPMSAEKVAELQDLLAQLQKLNLQGSSPDLDDQLAAAVNTAKAQIQWHSRKPGQAENSTQDGRHGLLENHQTPLLIANSDLQRRQLP</sequence>
<reference evidence="2" key="1">
    <citation type="submission" date="2023-03" db="EMBL/GenBank/DDBJ databases">
        <title>Massive genome expansion in bonnet fungi (Mycena s.s.) driven by repeated elements and novel gene families across ecological guilds.</title>
        <authorList>
            <consortium name="Lawrence Berkeley National Laboratory"/>
            <person name="Harder C.B."/>
            <person name="Miyauchi S."/>
            <person name="Viragh M."/>
            <person name="Kuo A."/>
            <person name="Thoen E."/>
            <person name="Andreopoulos B."/>
            <person name="Lu D."/>
            <person name="Skrede I."/>
            <person name="Drula E."/>
            <person name="Henrissat B."/>
            <person name="Morin E."/>
            <person name="Kohler A."/>
            <person name="Barry K."/>
            <person name="LaButti K."/>
            <person name="Morin E."/>
            <person name="Salamov A."/>
            <person name="Lipzen A."/>
            <person name="Mereny Z."/>
            <person name="Hegedus B."/>
            <person name="Baldrian P."/>
            <person name="Stursova M."/>
            <person name="Weitz H."/>
            <person name="Taylor A."/>
            <person name="Grigoriev I.V."/>
            <person name="Nagy L.G."/>
            <person name="Martin F."/>
            <person name="Kauserud H."/>
        </authorList>
    </citation>
    <scope>NUCLEOTIDE SEQUENCE</scope>
    <source>
        <strain evidence="2">CBHHK002</strain>
    </source>
</reference>
<dbReference type="Proteomes" id="UP001218218">
    <property type="component" value="Unassembled WGS sequence"/>
</dbReference>
<keyword evidence="3" id="KW-1185">Reference proteome</keyword>
<evidence type="ECO:0000313" key="3">
    <source>
        <dbReference type="Proteomes" id="UP001218218"/>
    </source>
</evidence>
<feature type="region of interest" description="Disordered" evidence="1">
    <location>
        <begin position="73"/>
        <end position="115"/>
    </location>
</feature>
<organism evidence="2 3">
    <name type="scientific">Mycena albidolilacea</name>
    <dbReference type="NCBI Taxonomy" id="1033008"/>
    <lineage>
        <taxon>Eukaryota</taxon>
        <taxon>Fungi</taxon>
        <taxon>Dikarya</taxon>
        <taxon>Basidiomycota</taxon>
        <taxon>Agaricomycotina</taxon>
        <taxon>Agaricomycetes</taxon>
        <taxon>Agaricomycetidae</taxon>
        <taxon>Agaricales</taxon>
        <taxon>Marasmiineae</taxon>
        <taxon>Mycenaceae</taxon>
        <taxon>Mycena</taxon>
    </lineage>
</organism>
<name>A0AAD7ETC5_9AGAR</name>
<dbReference type="EMBL" id="JARIHO010000018">
    <property type="protein sequence ID" value="KAJ7348003.1"/>
    <property type="molecule type" value="Genomic_DNA"/>
</dbReference>
<evidence type="ECO:0000256" key="1">
    <source>
        <dbReference type="SAM" id="MobiDB-lite"/>
    </source>
</evidence>
<comment type="caution">
    <text evidence="2">The sequence shown here is derived from an EMBL/GenBank/DDBJ whole genome shotgun (WGS) entry which is preliminary data.</text>
</comment>
<gene>
    <name evidence="2" type="ORF">DFH08DRAFT_936699</name>
</gene>
<accession>A0AAD7ETC5</accession>
<evidence type="ECO:0000313" key="2">
    <source>
        <dbReference type="EMBL" id="KAJ7348003.1"/>
    </source>
</evidence>
<proteinExistence type="predicted"/>
<protein>
    <submittedName>
        <fullName evidence="2">Uncharacterized protein</fullName>
    </submittedName>
</protein>
<dbReference type="AlphaFoldDB" id="A0AAD7ETC5"/>